<dbReference type="HOGENOM" id="CLU_666684_0_0_2"/>
<reference evidence="6" key="1">
    <citation type="journal article" date="2016" name="Stand. Genomic Sci.">
        <title>Complete genome sequence of Methanospirillum hungatei type strain JF1.</title>
        <authorList>
            <person name="Gunsalus R.P."/>
            <person name="Cook L.E."/>
            <person name="Crable B."/>
            <person name="Rohlin L."/>
            <person name="McDonald E."/>
            <person name="Mouttaki H."/>
            <person name="Sieber J.R."/>
            <person name="Poweleit N."/>
            <person name="Zhou H."/>
            <person name="Lapidus A.L."/>
            <person name="Daligault H.E."/>
            <person name="Land M."/>
            <person name="Gilna P."/>
            <person name="Ivanova N."/>
            <person name="Kyrpides N."/>
            <person name="Culley D.E."/>
            <person name="McInerney M.J."/>
        </authorList>
    </citation>
    <scope>NUCLEOTIDE SEQUENCE [LARGE SCALE GENOMIC DNA]</scope>
    <source>
        <strain evidence="6">ATCC 27890 / DSM 864 / NBRC 100397 / JF-1</strain>
    </source>
</reference>
<dbReference type="eggNOG" id="arCOG03544">
    <property type="taxonomic scope" value="Archaea"/>
</dbReference>
<dbReference type="PANTHER" id="PTHR36530:SF1">
    <property type="entry name" value="AMOEBIASIN-1"/>
    <property type="match status" value="1"/>
</dbReference>
<organism evidence="5 6">
    <name type="scientific">Methanospirillum hungatei JF-1 (strain ATCC 27890 / DSM 864 / NBRC 100397 / JF-1)</name>
    <dbReference type="NCBI Taxonomy" id="323259"/>
    <lineage>
        <taxon>Archaea</taxon>
        <taxon>Methanobacteriati</taxon>
        <taxon>Methanobacteriota</taxon>
        <taxon>Stenosarchaea group</taxon>
        <taxon>Methanomicrobia</taxon>
        <taxon>Methanomicrobiales</taxon>
        <taxon>Methanospirillaceae</taxon>
        <taxon>Methanospirillum</taxon>
    </lineage>
</organism>
<evidence type="ECO:0000259" key="4">
    <source>
        <dbReference type="Pfam" id="PF09394"/>
    </source>
</evidence>
<dbReference type="EMBL" id="CP000254">
    <property type="protein sequence ID" value="ABD42376.1"/>
    <property type="molecule type" value="Genomic_DNA"/>
</dbReference>
<name>Q2FSS5_METHJ</name>
<dbReference type="Gene3D" id="2.60.40.2020">
    <property type="match status" value="1"/>
</dbReference>
<feature type="region of interest" description="Disordered" evidence="3">
    <location>
        <begin position="152"/>
        <end position="176"/>
    </location>
</feature>
<dbReference type="InterPro" id="IPR052781">
    <property type="entry name" value="Cys_protease_inhibitor_I42"/>
</dbReference>
<proteinExistence type="predicted"/>
<dbReference type="AlphaFoldDB" id="Q2FSS5"/>
<dbReference type="SUPFAM" id="SSF141066">
    <property type="entry name" value="ICP-like"/>
    <property type="match status" value="1"/>
</dbReference>
<dbReference type="Pfam" id="PF09394">
    <property type="entry name" value="Inhibitor_I42"/>
    <property type="match status" value="1"/>
</dbReference>
<dbReference type="InterPro" id="IPR036331">
    <property type="entry name" value="Chagasin-like_sf"/>
</dbReference>
<dbReference type="Proteomes" id="UP000001941">
    <property type="component" value="Chromosome"/>
</dbReference>
<evidence type="ECO:0000256" key="1">
    <source>
        <dbReference type="ARBA" id="ARBA00022690"/>
    </source>
</evidence>
<keyword evidence="1" id="KW-0646">Protease inhibitor</keyword>
<protein>
    <submittedName>
        <fullName evidence="5">Secreted protein-like protein</fullName>
    </submittedName>
</protein>
<evidence type="ECO:0000256" key="2">
    <source>
        <dbReference type="ARBA" id="ARBA00022704"/>
    </source>
</evidence>
<dbReference type="STRING" id="323259.Mhun_2681"/>
<dbReference type="InParanoid" id="Q2FSS5"/>
<evidence type="ECO:0000313" key="6">
    <source>
        <dbReference type="Proteomes" id="UP000001941"/>
    </source>
</evidence>
<evidence type="ECO:0000313" key="5">
    <source>
        <dbReference type="EMBL" id="ABD42376.1"/>
    </source>
</evidence>
<accession>Q2FSS5</accession>
<gene>
    <name evidence="5" type="ordered locus">Mhun_2681</name>
</gene>
<dbReference type="InterPro" id="IPR018990">
    <property type="entry name" value="Prot_inh_I42_chagasin"/>
</dbReference>
<dbReference type="GO" id="GO:0004869">
    <property type="term" value="F:cysteine-type endopeptidase inhibitor activity"/>
    <property type="evidence" value="ECO:0007669"/>
    <property type="project" value="UniProtKB-KW"/>
</dbReference>
<evidence type="ECO:0000256" key="3">
    <source>
        <dbReference type="SAM" id="MobiDB-lite"/>
    </source>
</evidence>
<sequence>MSQIHFLCILVILFFTIPVMGDNNPHIGIMDESVDYIHANILSNTGSDSSYSAEIPSPSQKSGKRIDSGARFYYIIGPVRLHHPSDSSEENPPTLNSVIYLGDYVFTGDYGEAIIKTPGQFFFTVLPNSHILIGDESDANTGNKSVIEPEVISKSDTGSEVEKPSASVTQTGTETEGPVRIYLGEMDEISLSENPTTGFQWEVTVTKGLEIVSDSYRSESKEGMVGRGGMHIWTIRAVREGSQTFHAVYRRSWEPKTGNEKTYAKEYEVISDKNSQTGIQETVFPQPISTLHPQIEPSSQDQITYSEQNAIIPMDTECEWNGIWDTSFQRMTLTQKGNVVEGNYEHDNGKISGIVEDNRLIGKWSEESDGIIDESGDLEFTMSDDCTSFTGKWKHESEESWSGQWNGKRIMG</sequence>
<keyword evidence="2" id="KW-0789">Thiol protease inhibitor</keyword>
<dbReference type="PANTHER" id="PTHR36530">
    <property type="entry name" value="INHIBITOR OF CYSTEINE PEPTIDASE"/>
    <property type="match status" value="1"/>
</dbReference>
<dbReference type="EnsemblBacteria" id="ABD42376">
    <property type="protein sequence ID" value="ABD42376"/>
    <property type="gene ID" value="Mhun_2681"/>
</dbReference>
<keyword evidence="6" id="KW-1185">Reference proteome</keyword>
<dbReference type="KEGG" id="mhu:Mhun_2681"/>
<feature type="domain" description="Proteinase inhibitor I42 chagasin" evidence="4">
    <location>
        <begin position="183"/>
        <end position="264"/>
    </location>
</feature>